<evidence type="ECO:0000313" key="1">
    <source>
        <dbReference type="EMBL" id="OUI89849.1"/>
    </source>
</evidence>
<comment type="caution">
    <text evidence="1">The sequence shown here is derived from an EMBL/GenBank/DDBJ whole genome shotgun (WGS) entry which is preliminary data.</text>
</comment>
<evidence type="ECO:0000313" key="2">
    <source>
        <dbReference type="Proteomes" id="UP000194641"/>
    </source>
</evidence>
<dbReference type="Proteomes" id="UP000194641">
    <property type="component" value="Unassembled WGS sequence"/>
</dbReference>
<organism evidence="1 2">
    <name type="scientific">Acetobacter indonesiensis</name>
    <dbReference type="NCBI Taxonomy" id="104101"/>
    <lineage>
        <taxon>Bacteria</taxon>
        <taxon>Pseudomonadati</taxon>
        <taxon>Pseudomonadota</taxon>
        <taxon>Alphaproteobacteria</taxon>
        <taxon>Acetobacterales</taxon>
        <taxon>Acetobacteraceae</taxon>
        <taxon>Acetobacter</taxon>
    </lineage>
</organism>
<accession>A0A252AJS7</accession>
<name>A0A252AJS7_9PROT</name>
<protein>
    <submittedName>
        <fullName evidence="1">Uncharacterized protein</fullName>
    </submittedName>
</protein>
<proteinExistence type="predicted"/>
<reference evidence="2" key="1">
    <citation type="submission" date="2014-06" db="EMBL/GenBank/DDBJ databases">
        <authorList>
            <person name="Winans N.J."/>
            <person name="Newell P.D."/>
            <person name="Douglas A.E."/>
        </authorList>
    </citation>
    <scope>NUCLEOTIDE SEQUENCE [LARGE SCALE GENOMIC DNA]</scope>
</reference>
<dbReference type="EMBL" id="JOPA01000069">
    <property type="protein sequence ID" value="OUI89849.1"/>
    <property type="molecule type" value="Genomic_DNA"/>
</dbReference>
<sequence>MGRKRRTDSPTTIFTAILSRHLMGVAILKQILFWAALASALNISTALAQSGHWGNKPGLLPGSQDAVYKDGPTEVSVSSEAANPHSGRALISFTEWGAAVSCQYGNDGVLMSDKGKSAPLVSMGCAPQGPQGATFMAQLSRDNLNVFRGASKLYFQQGKAQIPISTDGLKSAIELMR</sequence>
<gene>
    <name evidence="1" type="ORF">HK17_15445</name>
</gene>
<dbReference type="AlphaFoldDB" id="A0A252AJS7"/>